<evidence type="ECO:0000256" key="3">
    <source>
        <dbReference type="SAM" id="MobiDB-lite"/>
    </source>
</evidence>
<dbReference type="Gene3D" id="2.30.30.40">
    <property type="entry name" value="SH3 Domains"/>
    <property type="match status" value="1"/>
</dbReference>
<dbReference type="SMART" id="SM00326">
    <property type="entry name" value="SH3"/>
    <property type="match status" value="1"/>
</dbReference>
<comment type="caution">
    <text evidence="5">The sequence shown here is derived from an EMBL/GenBank/DDBJ whole genome shotgun (WGS) entry which is preliminary data.</text>
</comment>
<accession>A0A1Y2FT54</accession>
<dbReference type="Proteomes" id="UP000193920">
    <property type="component" value="Unassembled WGS sequence"/>
</dbReference>
<reference evidence="5 6" key="1">
    <citation type="submission" date="2016-08" db="EMBL/GenBank/DDBJ databases">
        <title>A Parts List for Fungal Cellulosomes Revealed by Comparative Genomics.</title>
        <authorList>
            <consortium name="DOE Joint Genome Institute"/>
            <person name="Haitjema C.H."/>
            <person name="Gilmore S.P."/>
            <person name="Henske J.K."/>
            <person name="Solomon K.V."/>
            <person name="De Groot R."/>
            <person name="Kuo A."/>
            <person name="Mondo S.J."/>
            <person name="Salamov A.A."/>
            <person name="Labutti K."/>
            <person name="Zhao Z."/>
            <person name="Chiniquy J."/>
            <person name="Barry K."/>
            <person name="Brewer H.M."/>
            <person name="Purvine S.O."/>
            <person name="Wright A.T."/>
            <person name="Boxma B."/>
            <person name="Van Alen T."/>
            <person name="Hackstein J.H."/>
            <person name="Baker S.E."/>
            <person name="Grigoriev I.V."/>
            <person name="O'Malley M.A."/>
        </authorList>
    </citation>
    <scope>NUCLEOTIDE SEQUENCE [LARGE SCALE GENOMIC DNA]</scope>
    <source>
        <strain evidence="5 6">G1</strain>
    </source>
</reference>
<dbReference type="InterPro" id="IPR036028">
    <property type="entry name" value="SH3-like_dom_sf"/>
</dbReference>
<evidence type="ECO:0000313" key="6">
    <source>
        <dbReference type="Proteomes" id="UP000193920"/>
    </source>
</evidence>
<name>A0A1Y2FT54_9FUNG</name>
<organism evidence="5 6">
    <name type="scientific">Neocallimastix californiae</name>
    <dbReference type="NCBI Taxonomy" id="1754190"/>
    <lineage>
        <taxon>Eukaryota</taxon>
        <taxon>Fungi</taxon>
        <taxon>Fungi incertae sedis</taxon>
        <taxon>Chytridiomycota</taxon>
        <taxon>Chytridiomycota incertae sedis</taxon>
        <taxon>Neocallimastigomycetes</taxon>
        <taxon>Neocallimastigales</taxon>
        <taxon>Neocallimastigaceae</taxon>
        <taxon>Neocallimastix</taxon>
    </lineage>
</organism>
<proteinExistence type="predicted"/>
<keyword evidence="6" id="KW-1185">Reference proteome</keyword>
<dbReference type="EMBL" id="MCOG01000001">
    <property type="protein sequence ID" value="ORY87191.1"/>
    <property type="molecule type" value="Genomic_DNA"/>
</dbReference>
<feature type="compositionally biased region" description="Low complexity" evidence="3">
    <location>
        <begin position="206"/>
        <end position="239"/>
    </location>
</feature>
<feature type="compositionally biased region" description="Low complexity" evidence="3">
    <location>
        <begin position="247"/>
        <end position="258"/>
    </location>
</feature>
<dbReference type="AlphaFoldDB" id="A0A1Y2FT54"/>
<protein>
    <recommendedName>
        <fullName evidence="4">SH3 domain-containing protein</fullName>
    </recommendedName>
</protein>
<dbReference type="STRING" id="1754190.A0A1Y2FT54"/>
<sequence>MYRRGRGNDNSYRYSSSDKDMKMVSEPYIGLSNNDQKDTFSIGQPFNTNISNPNTNYLSNWNTNENSPSKEAGAGSNGFLSVQEEPKRITSITFEEQQNYSDLLKKHMNEDSSPSAIKTSPSFNRRTVPEEYEKFKTFKIVRKFTPQRNDELVVENGHLVKLIKSFEDGWTLCYNIDTKKEGYIPKNKLGSLDQPPLQKPQSIFHSDTTSTTSSAYSTKPLLHSSSGASSNYSNYNSNGRRPQRPINTRNNSNASRTNGSFRGGSPKSPANKYYRRPSNDNYVNNGYKSQNRYDM</sequence>
<feature type="compositionally biased region" description="Polar residues" evidence="3">
    <location>
        <begin position="279"/>
        <end position="295"/>
    </location>
</feature>
<evidence type="ECO:0000256" key="1">
    <source>
        <dbReference type="ARBA" id="ARBA00022443"/>
    </source>
</evidence>
<dbReference type="Pfam" id="PF00018">
    <property type="entry name" value="SH3_1"/>
    <property type="match status" value="1"/>
</dbReference>
<dbReference type="InterPro" id="IPR001452">
    <property type="entry name" value="SH3_domain"/>
</dbReference>
<keyword evidence="1 2" id="KW-0728">SH3 domain</keyword>
<dbReference type="SUPFAM" id="SSF50044">
    <property type="entry name" value="SH3-domain"/>
    <property type="match status" value="1"/>
</dbReference>
<gene>
    <name evidence="5" type="ORF">LY90DRAFT_195</name>
</gene>
<dbReference type="PROSITE" id="PS50002">
    <property type="entry name" value="SH3"/>
    <property type="match status" value="1"/>
</dbReference>
<feature type="domain" description="SH3" evidence="4">
    <location>
        <begin position="133"/>
        <end position="194"/>
    </location>
</feature>
<feature type="region of interest" description="Disordered" evidence="3">
    <location>
        <begin position="187"/>
        <end position="295"/>
    </location>
</feature>
<evidence type="ECO:0000256" key="2">
    <source>
        <dbReference type="PROSITE-ProRule" id="PRU00192"/>
    </source>
</evidence>
<dbReference type="OrthoDB" id="2150570at2759"/>
<evidence type="ECO:0000313" key="5">
    <source>
        <dbReference type="EMBL" id="ORY87191.1"/>
    </source>
</evidence>
<evidence type="ECO:0000259" key="4">
    <source>
        <dbReference type="PROSITE" id="PS50002"/>
    </source>
</evidence>